<dbReference type="EMBL" id="CM039174">
    <property type="protein sequence ID" value="KAH9751614.1"/>
    <property type="molecule type" value="Genomic_DNA"/>
</dbReference>
<dbReference type="Proteomes" id="UP000829398">
    <property type="component" value="Chromosome 5"/>
</dbReference>
<accession>A0ACB8KBD5</accession>
<keyword evidence="2" id="KW-1185">Reference proteome</keyword>
<proteinExistence type="predicted"/>
<comment type="caution">
    <text evidence="1">The sequence shown here is derived from an EMBL/GenBank/DDBJ whole genome shotgun (WGS) entry which is preliminary data.</text>
</comment>
<gene>
    <name evidence="1" type="ORF">KPL71_014359</name>
</gene>
<organism evidence="1 2">
    <name type="scientific">Citrus sinensis</name>
    <name type="common">Sweet orange</name>
    <name type="synonym">Citrus aurantium var. sinensis</name>
    <dbReference type="NCBI Taxonomy" id="2711"/>
    <lineage>
        <taxon>Eukaryota</taxon>
        <taxon>Viridiplantae</taxon>
        <taxon>Streptophyta</taxon>
        <taxon>Embryophyta</taxon>
        <taxon>Tracheophyta</taxon>
        <taxon>Spermatophyta</taxon>
        <taxon>Magnoliopsida</taxon>
        <taxon>eudicotyledons</taxon>
        <taxon>Gunneridae</taxon>
        <taxon>Pentapetalae</taxon>
        <taxon>rosids</taxon>
        <taxon>malvids</taxon>
        <taxon>Sapindales</taxon>
        <taxon>Rutaceae</taxon>
        <taxon>Aurantioideae</taxon>
        <taxon>Citrus</taxon>
    </lineage>
</organism>
<name>A0ACB8KBD5_CITSI</name>
<reference evidence="2" key="1">
    <citation type="journal article" date="2023" name="Hortic. Res.">
        <title>A chromosome-level phased genome enabling allele-level studies in sweet orange: a case study on citrus Huanglongbing tolerance.</title>
        <authorList>
            <person name="Wu B."/>
            <person name="Yu Q."/>
            <person name="Deng Z."/>
            <person name="Duan Y."/>
            <person name="Luo F."/>
            <person name="Gmitter F. Jr."/>
        </authorList>
    </citation>
    <scope>NUCLEOTIDE SEQUENCE [LARGE SCALE GENOMIC DNA]</scope>
    <source>
        <strain evidence="2">cv. Valencia</strain>
    </source>
</reference>
<protein>
    <submittedName>
        <fullName evidence="1">CCHC-type domain-containing protein</fullName>
    </submittedName>
</protein>
<evidence type="ECO:0000313" key="2">
    <source>
        <dbReference type="Proteomes" id="UP000829398"/>
    </source>
</evidence>
<sequence>MVAYALLIVDDDVPSTYREAVSNPESIQWKRAMNEEIQSLHKNETWELVTVPKEKKAIGCKWVYAKKKGFPRKNEIRYKARLVAKGYAQKEGIDYNESKDEIEKLKTQLNQEFEMKDLGEVKKILGMKICRDRAHGKTKPVSTPLAYHFKLSAQLSPLTDAEREYMLQVLYSNAVGSLMYAMVCTRPDISHAVGIVSKYMHNPGKGHWQAVKWILRYVDSDYAGNLDKRWSTTGYVFTFAGGPISWKSTLQFTVAPSTTKAEYMAITEAVEEAIWLQGLLENLGFAQEHINVYCDSQSAIHLTKTQV</sequence>
<evidence type="ECO:0000313" key="1">
    <source>
        <dbReference type="EMBL" id="KAH9751614.1"/>
    </source>
</evidence>